<gene>
    <name evidence="9" type="primary">lspA</name>
    <name evidence="11" type="ORF">EDM02_01435</name>
</gene>
<evidence type="ECO:0000313" key="11">
    <source>
        <dbReference type="EMBL" id="ROT47629.1"/>
    </source>
</evidence>
<keyword evidence="3 9" id="KW-0645">Protease</keyword>
<sequence length="203" mass="22886">MKNALKYVLVLLLIILADQGSKLWVYGHMELGPNGHIKLFGNLFKLTYVLNYGMAFGIQLGFKYGKLCITLVRIAASMYIALHIIRAVARSAPRMWIWGWILVLGGAIGNGIDSVLYGVYLDNAPFDAPMKWFHGQVIDMIHLDFWSGIMPSWVPIWGGQEACVLPIFNIADVSIFLGLLFIFCYCKQVDAYEKKHKVPDMVV</sequence>
<evidence type="ECO:0000256" key="6">
    <source>
        <dbReference type="ARBA" id="ARBA00022801"/>
    </source>
</evidence>
<proteinExistence type="inferred from homology"/>
<dbReference type="EC" id="3.4.23.36" evidence="9"/>
<keyword evidence="4 9" id="KW-0812">Transmembrane</keyword>
<evidence type="ECO:0000256" key="10">
    <source>
        <dbReference type="RuleBase" id="RU004181"/>
    </source>
</evidence>
<evidence type="ECO:0000313" key="12">
    <source>
        <dbReference type="Proteomes" id="UP000270927"/>
    </source>
</evidence>
<comment type="catalytic activity">
    <reaction evidence="9">
        <text>Release of signal peptides from bacterial membrane prolipoproteins. Hydrolyzes -Xaa-Yaa-Zaa-|-(S,diacylglyceryl)Cys-, in which Xaa is hydrophobic (preferably Leu), and Yaa (Ala or Ser) and Zaa (Gly or Ala) have small, neutral side chains.</text>
        <dbReference type="EC" id="3.4.23.36"/>
    </reaction>
</comment>
<dbReference type="Pfam" id="PF01252">
    <property type="entry name" value="Peptidase_A8"/>
    <property type="match status" value="1"/>
</dbReference>
<dbReference type="UniPathway" id="UPA00665"/>
<dbReference type="PANTHER" id="PTHR33695">
    <property type="entry name" value="LIPOPROTEIN SIGNAL PEPTIDASE"/>
    <property type="match status" value="1"/>
</dbReference>
<keyword evidence="6 9" id="KW-0378">Hydrolase</keyword>
<keyword evidence="11" id="KW-0449">Lipoprotein</keyword>
<evidence type="ECO:0000256" key="8">
    <source>
        <dbReference type="ARBA" id="ARBA00023136"/>
    </source>
</evidence>
<accession>A0A3N2QD81</accession>
<comment type="caution">
    <text evidence="11">The sequence shown here is derived from an EMBL/GenBank/DDBJ whole genome shotgun (WGS) entry which is preliminary data.</text>
</comment>
<feature type="transmembrane region" description="Helical" evidence="9">
    <location>
        <begin position="97"/>
        <end position="120"/>
    </location>
</feature>
<dbReference type="PANTHER" id="PTHR33695:SF1">
    <property type="entry name" value="LIPOPROTEIN SIGNAL PEPTIDASE"/>
    <property type="match status" value="1"/>
</dbReference>
<feature type="active site" evidence="9">
    <location>
        <position position="139"/>
    </location>
</feature>
<keyword evidence="2 9" id="KW-1003">Cell membrane</keyword>
<keyword evidence="8 9" id="KW-0472">Membrane</keyword>
<keyword evidence="5 9" id="KW-0064">Aspartyl protease</keyword>
<keyword evidence="7 9" id="KW-1133">Transmembrane helix</keyword>
<reference evidence="11 12" key="1">
    <citation type="submission" date="2018-09" db="EMBL/GenBank/DDBJ databases">
        <title>Comparative Genomics of Wolbachia-Cardinium Dual Endosymbiosis in a Plant-Parasitic Nematode.</title>
        <authorList>
            <person name="Brown A.M.V."/>
            <person name="Wasala S.K."/>
            <person name="Howe D.K."/>
            <person name="Peetz A.B."/>
            <person name="Zasada I.A."/>
            <person name="Denver D.R."/>
        </authorList>
    </citation>
    <scope>NUCLEOTIDE SEQUENCE [LARGE SCALE GENOMIC DNA]</scope>
    <source>
        <strain evidence="11 12">Pp_1</strain>
    </source>
</reference>
<dbReference type="GO" id="GO:0004190">
    <property type="term" value="F:aspartic-type endopeptidase activity"/>
    <property type="evidence" value="ECO:0007669"/>
    <property type="project" value="UniProtKB-UniRule"/>
</dbReference>
<comment type="function">
    <text evidence="9">This protein specifically catalyzes the removal of signal peptides from prolipoproteins.</text>
</comment>
<dbReference type="HAMAP" id="MF_00161">
    <property type="entry name" value="LspA"/>
    <property type="match status" value="1"/>
</dbReference>
<dbReference type="InterPro" id="IPR001872">
    <property type="entry name" value="Peptidase_A8"/>
</dbReference>
<evidence type="ECO:0000256" key="4">
    <source>
        <dbReference type="ARBA" id="ARBA00022692"/>
    </source>
</evidence>
<evidence type="ECO:0000256" key="7">
    <source>
        <dbReference type="ARBA" id="ARBA00022989"/>
    </source>
</evidence>
<evidence type="ECO:0000256" key="1">
    <source>
        <dbReference type="ARBA" id="ARBA00006139"/>
    </source>
</evidence>
<organism evidence="11 12">
    <name type="scientific">Candidatus Cardinium hertigii</name>
    <dbReference type="NCBI Taxonomy" id="247481"/>
    <lineage>
        <taxon>Bacteria</taxon>
        <taxon>Pseudomonadati</taxon>
        <taxon>Bacteroidota</taxon>
        <taxon>Cytophagia</taxon>
        <taxon>Cytophagales</taxon>
        <taxon>Amoebophilaceae</taxon>
        <taxon>Candidatus Cardinium</taxon>
    </lineage>
</organism>
<comment type="caution">
    <text evidence="9">Lacks conserved residue(s) required for the propagation of feature annotation.</text>
</comment>
<evidence type="ECO:0000256" key="2">
    <source>
        <dbReference type="ARBA" id="ARBA00022475"/>
    </source>
</evidence>
<keyword evidence="12" id="KW-1185">Reference proteome</keyword>
<evidence type="ECO:0000256" key="9">
    <source>
        <dbReference type="HAMAP-Rule" id="MF_00161"/>
    </source>
</evidence>
<feature type="active site" evidence="9">
    <location>
        <position position="172"/>
    </location>
</feature>
<dbReference type="OrthoDB" id="9810259at2"/>
<feature type="transmembrane region" description="Helical" evidence="9">
    <location>
        <begin position="64"/>
        <end position="85"/>
    </location>
</feature>
<dbReference type="PRINTS" id="PR00781">
    <property type="entry name" value="LIPOSIGPTASE"/>
</dbReference>
<name>A0A3N2QD81_9BACT</name>
<dbReference type="GO" id="GO:0005886">
    <property type="term" value="C:plasma membrane"/>
    <property type="evidence" value="ECO:0007669"/>
    <property type="project" value="UniProtKB-SubCell"/>
</dbReference>
<dbReference type="AlphaFoldDB" id="A0A3N2QD81"/>
<protein>
    <recommendedName>
        <fullName evidence="9">Lipoprotein signal peptidase</fullName>
        <ecNumber evidence="9">3.4.23.36</ecNumber>
    </recommendedName>
    <alternativeName>
        <fullName evidence="9">Prolipoprotein signal peptidase</fullName>
    </alternativeName>
    <alternativeName>
        <fullName evidence="9">Signal peptidase II</fullName>
        <shortName evidence="9">SPase II</shortName>
    </alternativeName>
</protein>
<feature type="transmembrane region" description="Helical" evidence="9">
    <location>
        <begin position="167"/>
        <end position="186"/>
    </location>
</feature>
<comment type="pathway">
    <text evidence="9">Protein modification; lipoprotein biosynthesis (signal peptide cleavage).</text>
</comment>
<evidence type="ECO:0000256" key="3">
    <source>
        <dbReference type="ARBA" id="ARBA00022670"/>
    </source>
</evidence>
<dbReference type="GO" id="GO:0006508">
    <property type="term" value="P:proteolysis"/>
    <property type="evidence" value="ECO:0007669"/>
    <property type="project" value="UniProtKB-KW"/>
</dbReference>
<comment type="similarity">
    <text evidence="1 9 10">Belongs to the peptidase A8 family.</text>
</comment>
<comment type="subcellular location">
    <subcellularLocation>
        <location evidence="9">Cell membrane</location>
        <topology evidence="9">Multi-pass membrane protein</topology>
    </subcellularLocation>
</comment>
<evidence type="ECO:0000256" key="5">
    <source>
        <dbReference type="ARBA" id="ARBA00022750"/>
    </source>
</evidence>
<dbReference type="EMBL" id="RARA01000019">
    <property type="protein sequence ID" value="ROT47629.1"/>
    <property type="molecule type" value="Genomic_DNA"/>
</dbReference>
<dbReference type="Proteomes" id="UP000270927">
    <property type="component" value="Unassembled WGS sequence"/>
</dbReference>